<dbReference type="Pfam" id="PF08538">
    <property type="entry name" value="DUF1749"/>
    <property type="match status" value="1"/>
</dbReference>
<dbReference type="STRING" id="1618570.UT08_C0016G0004"/>
<dbReference type="InterPro" id="IPR013744">
    <property type="entry name" value="SidJ"/>
</dbReference>
<dbReference type="Proteomes" id="UP000034081">
    <property type="component" value="Unassembled WGS sequence"/>
</dbReference>
<dbReference type="AlphaFoldDB" id="A0A0G0L9S2"/>
<dbReference type="PANTHER" id="PTHR31591:SF1">
    <property type="entry name" value="UPF0613 PROTEIN PB24D3.06C"/>
    <property type="match status" value="1"/>
</dbReference>
<name>A0A0G0L9S2_9BACT</name>
<evidence type="ECO:0000313" key="1">
    <source>
        <dbReference type="EMBL" id="KKQ84590.1"/>
    </source>
</evidence>
<dbReference type="SUPFAM" id="SSF53474">
    <property type="entry name" value="alpha/beta-Hydrolases"/>
    <property type="match status" value="1"/>
</dbReference>
<dbReference type="EMBL" id="LBVL01000016">
    <property type="protein sequence ID" value="KKQ84590.1"/>
    <property type="molecule type" value="Genomic_DNA"/>
</dbReference>
<sequence length="302" mass="34599">MKLELIQFPNTENIFLPGLLFEPENGSDKILIFLHGNGSSGGFYSVELQNIFGKNLTVNGISYFTFTNTGGHLIQKFDKISAGKKERVVAGSSYELIKDCIYDIDGAINYLKDRGYKHFYLIGASTGANKICVYNFYKKENIVEKYILESGGDDSGLYYNEVGDEKFKKTVQICQKKIKEGKRRDLVSKDLYDIPISHQSLFDQINPDGDYNIFPFYWQLNAIMIMKKVPWEEIKRITKPALVIYGDIDEYCYGRVQDCVGLIKSAVSGKENFYFEIIRGADHAYFGKRKELVEKVVKFLKE</sequence>
<gene>
    <name evidence="1" type="ORF">UT08_C0016G0004</name>
</gene>
<dbReference type="InterPro" id="IPR029058">
    <property type="entry name" value="AB_hydrolase_fold"/>
</dbReference>
<dbReference type="Gene3D" id="3.40.50.1820">
    <property type="entry name" value="alpha/beta hydrolase"/>
    <property type="match status" value="1"/>
</dbReference>
<accession>A0A0G0L9S2</accession>
<dbReference type="PANTHER" id="PTHR31591">
    <property type="entry name" value="UPF0613 PROTEIN PB24D3.06C"/>
    <property type="match status" value="1"/>
</dbReference>
<comment type="caution">
    <text evidence="1">The sequence shown here is derived from an EMBL/GenBank/DDBJ whole genome shotgun (WGS) entry which is preliminary data.</text>
</comment>
<reference evidence="1 2" key="1">
    <citation type="journal article" date="2015" name="Nature">
        <title>rRNA introns, odd ribosomes, and small enigmatic genomes across a large radiation of phyla.</title>
        <authorList>
            <person name="Brown C.T."/>
            <person name="Hug L.A."/>
            <person name="Thomas B.C."/>
            <person name="Sharon I."/>
            <person name="Castelle C.J."/>
            <person name="Singh A."/>
            <person name="Wilkins M.J."/>
            <person name="Williams K.H."/>
            <person name="Banfield J.F."/>
        </authorList>
    </citation>
    <scope>NUCLEOTIDE SEQUENCE [LARGE SCALE GENOMIC DNA]</scope>
</reference>
<organism evidence="1 2">
    <name type="scientific">Candidatus Woesebacteria bacterium GW2011_GWB1_38_8</name>
    <dbReference type="NCBI Taxonomy" id="1618570"/>
    <lineage>
        <taxon>Bacteria</taxon>
        <taxon>Candidatus Woeseibacteriota</taxon>
    </lineage>
</organism>
<protein>
    <submittedName>
        <fullName evidence="1">Uncharacterized protein</fullName>
    </submittedName>
</protein>
<proteinExistence type="predicted"/>
<evidence type="ECO:0000313" key="2">
    <source>
        <dbReference type="Proteomes" id="UP000034081"/>
    </source>
</evidence>